<sequence>MKLGKHTAETQKVICNQNLFTIIIDYDGNTFVEQLLCDNQEHALNKWLSIFSESKLVDLIELNELESQLKEDNDLILLNGMKNIWCTSVLLKKGLGLIHVIQTER</sequence>
<dbReference type="Proteomes" id="UP001501126">
    <property type="component" value="Unassembled WGS sequence"/>
</dbReference>
<evidence type="ECO:0000313" key="2">
    <source>
        <dbReference type="Proteomes" id="UP001501126"/>
    </source>
</evidence>
<protein>
    <submittedName>
        <fullName evidence="1">Uncharacterized protein</fullName>
    </submittedName>
</protein>
<reference evidence="1 2" key="1">
    <citation type="journal article" date="2019" name="Int. J. Syst. Evol. Microbiol.">
        <title>The Global Catalogue of Microorganisms (GCM) 10K type strain sequencing project: providing services to taxonomists for standard genome sequencing and annotation.</title>
        <authorList>
            <consortium name="The Broad Institute Genomics Platform"/>
            <consortium name="The Broad Institute Genome Sequencing Center for Infectious Disease"/>
            <person name="Wu L."/>
            <person name="Ma J."/>
        </authorList>
    </citation>
    <scope>NUCLEOTIDE SEQUENCE [LARGE SCALE GENOMIC DNA]</scope>
    <source>
        <strain evidence="1 2">JCM 16083</strain>
    </source>
</reference>
<evidence type="ECO:0000313" key="1">
    <source>
        <dbReference type="EMBL" id="GAA0874355.1"/>
    </source>
</evidence>
<organism evidence="1 2">
    <name type="scientific">Wandonia haliotis</name>
    <dbReference type="NCBI Taxonomy" id="574963"/>
    <lineage>
        <taxon>Bacteria</taxon>
        <taxon>Pseudomonadati</taxon>
        <taxon>Bacteroidota</taxon>
        <taxon>Flavobacteriia</taxon>
        <taxon>Flavobacteriales</taxon>
        <taxon>Crocinitomicaceae</taxon>
        <taxon>Wandonia</taxon>
    </lineage>
</organism>
<comment type="caution">
    <text evidence="1">The sequence shown here is derived from an EMBL/GenBank/DDBJ whole genome shotgun (WGS) entry which is preliminary data.</text>
</comment>
<name>A0ABN1MM80_9FLAO</name>
<keyword evidence="2" id="KW-1185">Reference proteome</keyword>
<accession>A0ABN1MM80</accession>
<dbReference type="RefSeq" id="WP_343785256.1">
    <property type="nucleotide sequence ID" value="NZ_BAAAFH010000003.1"/>
</dbReference>
<gene>
    <name evidence="1" type="ORF">GCM10009118_07630</name>
</gene>
<dbReference type="EMBL" id="BAAAFH010000003">
    <property type="protein sequence ID" value="GAA0874355.1"/>
    <property type="molecule type" value="Genomic_DNA"/>
</dbReference>
<proteinExistence type="predicted"/>